<accession>A0A182TM58</accession>
<reference evidence="1" key="2">
    <citation type="submission" date="2020-05" db="UniProtKB">
        <authorList>
            <consortium name="EnsemblMetazoa"/>
        </authorList>
    </citation>
    <scope>IDENTIFICATION</scope>
    <source>
        <strain evidence="1">CM1001059</strain>
    </source>
</reference>
<evidence type="ECO:0000313" key="2">
    <source>
        <dbReference type="Proteomes" id="UP000075902"/>
    </source>
</evidence>
<proteinExistence type="predicted"/>
<dbReference type="AlphaFoldDB" id="A0A182TM58"/>
<sequence>MTMLLMKVNAGQLYPVPGGTQNRFVTPTRTGATVLYRSTIVHSTTTTTRRSVHLSVLLLLLRVAKAARKSPTARLLLVVVQRQLTVPRGQILHLLPQGVPLGQLLLLRLLLRLVLPVALVEQQLISPWIVLFQCDLLLLYRAGNMIGMITFEFSDISDMM</sequence>
<protein>
    <submittedName>
        <fullName evidence="1">Uncharacterized protein</fullName>
    </submittedName>
</protein>
<dbReference type="EnsemblMetazoa" id="AMEC004844-RA">
    <property type="protein sequence ID" value="AMEC004844-PA"/>
    <property type="gene ID" value="AMEC004844"/>
</dbReference>
<dbReference type="VEuPathDB" id="VectorBase:AMEC004844"/>
<name>A0A182TM58_9DIPT</name>
<organism evidence="1 2">
    <name type="scientific">Anopheles melas</name>
    <dbReference type="NCBI Taxonomy" id="34690"/>
    <lineage>
        <taxon>Eukaryota</taxon>
        <taxon>Metazoa</taxon>
        <taxon>Ecdysozoa</taxon>
        <taxon>Arthropoda</taxon>
        <taxon>Hexapoda</taxon>
        <taxon>Insecta</taxon>
        <taxon>Pterygota</taxon>
        <taxon>Neoptera</taxon>
        <taxon>Endopterygota</taxon>
        <taxon>Diptera</taxon>
        <taxon>Nematocera</taxon>
        <taxon>Culicoidea</taxon>
        <taxon>Culicidae</taxon>
        <taxon>Anophelinae</taxon>
        <taxon>Anopheles</taxon>
    </lineage>
</organism>
<keyword evidence="2" id="KW-1185">Reference proteome</keyword>
<evidence type="ECO:0000313" key="1">
    <source>
        <dbReference type="EnsemblMetazoa" id="AMEC004844-PA"/>
    </source>
</evidence>
<reference evidence="2" key="1">
    <citation type="submission" date="2014-01" db="EMBL/GenBank/DDBJ databases">
        <title>The Genome Sequence of Anopheles melas CM1001059_A (V2).</title>
        <authorList>
            <consortium name="The Broad Institute Genomics Platform"/>
            <person name="Neafsey D.E."/>
            <person name="Besansky N."/>
            <person name="Howell P."/>
            <person name="Walton C."/>
            <person name="Young S.K."/>
            <person name="Zeng Q."/>
            <person name="Gargeya S."/>
            <person name="Fitzgerald M."/>
            <person name="Haas B."/>
            <person name="Abouelleil A."/>
            <person name="Allen A.W."/>
            <person name="Alvarado L."/>
            <person name="Arachchi H.M."/>
            <person name="Berlin A.M."/>
            <person name="Chapman S.B."/>
            <person name="Gainer-Dewar J."/>
            <person name="Goldberg J."/>
            <person name="Griggs A."/>
            <person name="Gujja S."/>
            <person name="Hansen M."/>
            <person name="Howarth C."/>
            <person name="Imamovic A."/>
            <person name="Ireland A."/>
            <person name="Larimer J."/>
            <person name="McCowan C."/>
            <person name="Murphy C."/>
            <person name="Pearson M."/>
            <person name="Poon T.W."/>
            <person name="Priest M."/>
            <person name="Roberts A."/>
            <person name="Saif S."/>
            <person name="Shea T."/>
            <person name="Sisk P."/>
            <person name="Sykes S."/>
            <person name="Wortman J."/>
            <person name="Nusbaum C."/>
            <person name="Birren B."/>
        </authorList>
    </citation>
    <scope>NUCLEOTIDE SEQUENCE [LARGE SCALE GENOMIC DNA]</scope>
    <source>
        <strain evidence="2">CM1001059</strain>
    </source>
</reference>
<dbReference type="Proteomes" id="UP000075902">
    <property type="component" value="Unassembled WGS sequence"/>
</dbReference>